<name>A0A9N8WKE3_9GLOM</name>
<evidence type="ECO:0000256" key="1">
    <source>
        <dbReference type="SAM" id="Phobius"/>
    </source>
</evidence>
<organism evidence="2 3">
    <name type="scientific">Paraglomus occultum</name>
    <dbReference type="NCBI Taxonomy" id="144539"/>
    <lineage>
        <taxon>Eukaryota</taxon>
        <taxon>Fungi</taxon>
        <taxon>Fungi incertae sedis</taxon>
        <taxon>Mucoromycota</taxon>
        <taxon>Glomeromycotina</taxon>
        <taxon>Glomeromycetes</taxon>
        <taxon>Paraglomerales</taxon>
        <taxon>Paraglomeraceae</taxon>
        <taxon>Paraglomus</taxon>
    </lineage>
</organism>
<reference evidence="2" key="1">
    <citation type="submission" date="2021-06" db="EMBL/GenBank/DDBJ databases">
        <authorList>
            <person name="Kallberg Y."/>
            <person name="Tangrot J."/>
            <person name="Rosling A."/>
        </authorList>
    </citation>
    <scope>NUCLEOTIDE SEQUENCE</scope>
    <source>
        <strain evidence="2">IA702</strain>
    </source>
</reference>
<dbReference type="EMBL" id="CAJVPJ010000171">
    <property type="protein sequence ID" value="CAG8490244.1"/>
    <property type="molecule type" value="Genomic_DNA"/>
</dbReference>
<feature type="non-terminal residue" evidence="2">
    <location>
        <position position="84"/>
    </location>
</feature>
<gene>
    <name evidence="2" type="ORF">POCULU_LOCUS2029</name>
</gene>
<sequence>MAYHIRTHSVAMSENSGDAEMCKDNIDEKHIIVDDIESLAADNEIGWKGRLALFYEALFYYVYALINTYMLISTCLLVEYSTKE</sequence>
<dbReference type="AlphaFoldDB" id="A0A9N8WKE3"/>
<keyword evidence="3" id="KW-1185">Reference proteome</keyword>
<keyword evidence="1" id="KW-0812">Transmembrane</keyword>
<dbReference type="Proteomes" id="UP000789572">
    <property type="component" value="Unassembled WGS sequence"/>
</dbReference>
<evidence type="ECO:0000313" key="3">
    <source>
        <dbReference type="Proteomes" id="UP000789572"/>
    </source>
</evidence>
<protein>
    <submittedName>
        <fullName evidence="2">3748_t:CDS:1</fullName>
    </submittedName>
</protein>
<keyword evidence="1" id="KW-1133">Transmembrane helix</keyword>
<dbReference type="OrthoDB" id="10426966at2759"/>
<comment type="caution">
    <text evidence="2">The sequence shown here is derived from an EMBL/GenBank/DDBJ whole genome shotgun (WGS) entry which is preliminary data.</text>
</comment>
<evidence type="ECO:0000313" key="2">
    <source>
        <dbReference type="EMBL" id="CAG8490244.1"/>
    </source>
</evidence>
<feature type="transmembrane region" description="Helical" evidence="1">
    <location>
        <begin position="58"/>
        <end position="78"/>
    </location>
</feature>
<accession>A0A9N8WKE3</accession>
<proteinExistence type="predicted"/>
<keyword evidence="1" id="KW-0472">Membrane</keyword>